<reference evidence="1" key="1">
    <citation type="journal article" date="2020" name="Stud. Mycol.">
        <title>101 Dothideomycetes genomes: a test case for predicting lifestyles and emergence of pathogens.</title>
        <authorList>
            <person name="Haridas S."/>
            <person name="Albert R."/>
            <person name="Binder M."/>
            <person name="Bloem J."/>
            <person name="Labutti K."/>
            <person name="Salamov A."/>
            <person name="Andreopoulos B."/>
            <person name="Baker S."/>
            <person name="Barry K."/>
            <person name="Bills G."/>
            <person name="Bluhm B."/>
            <person name="Cannon C."/>
            <person name="Castanera R."/>
            <person name="Culley D."/>
            <person name="Daum C."/>
            <person name="Ezra D."/>
            <person name="Gonzalez J."/>
            <person name="Henrissat B."/>
            <person name="Kuo A."/>
            <person name="Liang C."/>
            <person name="Lipzen A."/>
            <person name="Lutzoni F."/>
            <person name="Magnuson J."/>
            <person name="Mondo S."/>
            <person name="Nolan M."/>
            <person name="Ohm R."/>
            <person name="Pangilinan J."/>
            <person name="Park H.-J."/>
            <person name="Ramirez L."/>
            <person name="Alfaro M."/>
            <person name="Sun H."/>
            <person name="Tritt A."/>
            <person name="Yoshinaga Y."/>
            <person name="Zwiers L.-H."/>
            <person name="Turgeon B."/>
            <person name="Goodwin S."/>
            <person name="Spatafora J."/>
            <person name="Crous P."/>
            <person name="Grigoriev I."/>
        </authorList>
    </citation>
    <scope>NUCLEOTIDE SEQUENCE</scope>
    <source>
        <strain evidence="1">CBS 115976</strain>
    </source>
</reference>
<keyword evidence="2" id="KW-1185">Reference proteome</keyword>
<name>A0A6A6UVV6_9PEZI</name>
<proteinExistence type="predicted"/>
<organism evidence="1 2">
    <name type="scientific">Microthyrium microscopicum</name>
    <dbReference type="NCBI Taxonomy" id="703497"/>
    <lineage>
        <taxon>Eukaryota</taxon>
        <taxon>Fungi</taxon>
        <taxon>Dikarya</taxon>
        <taxon>Ascomycota</taxon>
        <taxon>Pezizomycotina</taxon>
        <taxon>Dothideomycetes</taxon>
        <taxon>Dothideomycetes incertae sedis</taxon>
        <taxon>Microthyriales</taxon>
        <taxon>Microthyriaceae</taxon>
        <taxon>Microthyrium</taxon>
    </lineage>
</organism>
<protein>
    <submittedName>
        <fullName evidence="1">Uncharacterized protein</fullName>
    </submittedName>
</protein>
<gene>
    <name evidence="1" type="ORF">BT63DRAFT_420422</name>
</gene>
<dbReference type="EMBL" id="MU004230">
    <property type="protein sequence ID" value="KAF2675208.1"/>
    <property type="molecule type" value="Genomic_DNA"/>
</dbReference>
<evidence type="ECO:0000313" key="2">
    <source>
        <dbReference type="Proteomes" id="UP000799302"/>
    </source>
</evidence>
<sequence length="79" mass="8608">MVGAFSPNCFWHGLISNPLSDLRWTALVRKGSGSFLALAACWSTQPLPKCACASRPGQALSMCESQRPKVSLESPYTEY</sequence>
<dbReference type="Proteomes" id="UP000799302">
    <property type="component" value="Unassembled WGS sequence"/>
</dbReference>
<accession>A0A6A6UVV6</accession>
<dbReference type="AlphaFoldDB" id="A0A6A6UVV6"/>
<evidence type="ECO:0000313" key="1">
    <source>
        <dbReference type="EMBL" id="KAF2675208.1"/>
    </source>
</evidence>